<reference evidence="5 6" key="1">
    <citation type="submission" date="2019-09" db="EMBL/GenBank/DDBJ databases">
        <title>Goodfellowia gen. nov., a new genus of the Pseudonocardineae related to Actinoalloteichus, containing Goodfellowia coeruleoviolacea gen. nov., comb. nov. gen. nov., comb. nov.</title>
        <authorList>
            <person name="Labeda D."/>
        </authorList>
    </citation>
    <scope>NUCLEOTIDE SEQUENCE [LARGE SCALE GENOMIC DNA]</scope>
    <source>
        <strain evidence="5 6">AN110305</strain>
    </source>
</reference>
<organism evidence="5 6">
    <name type="scientific">Solihabitans fulvus</name>
    <dbReference type="NCBI Taxonomy" id="1892852"/>
    <lineage>
        <taxon>Bacteria</taxon>
        <taxon>Bacillati</taxon>
        <taxon>Actinomycetota</taxon>
        <taxon>Actinomycetes</taxon>
        <taxon>Pseudonocardiales</taxon>
        <taxon>Pseudonocardiaceae</taxon>
        <taxon>Solihabitans</taxon>
    </lineage>
</organism>
<keyword evidence="2" id="KW-0238">DNA-binding</keyword>
<dbReference type="PANTHER" id="PTHR46796">
    <property type="entry name" value="HTH-TYPE TRANSCRIPTIONAL ACTIVATOR RHAS-RELATED"/>
    <property type="match status" value="1"/>
</dbReference>
<dbReference type="GO" id="GO:0003700">
    <property type="term" value="F:DNA-binding transcription factor activity"/>
    <property type="evidence" value="ECO:0007669"/>
    <property type="project" value="InterPro"/>
</dbReference>
<keyword evidence="1" id="KW-0805">Transcription regulation</keyword>
<dbReference type="AlphaFoldDB" id="A0A5B2XE40"/>
<evidence type="ECO:0000256" key="2">
    <source>
        <dbReference type="ARBA" id="ARBA00023125"/>
    </source>
</evidence>
<dbReference type="Proteomes" id="UP000323454">
    <property type="component" value="Unassembled WGS sequence"/>
</dbReference>
<comment type="caution">
    <text evidence="5">The sequence shown here is derived from an EMBL/GenBank/DDBJ whole genome shotgun (WGS) entry which is preliminary data.</text>
</comment>
<evidence type="ECO:0000259" key="4">
    <source>
        <dbReference type="PROSITE" id="PS01124"/>
    </source>
</evidence>
<dbReference type="SMART" id="SM00342">
    <property type="entry name" value="HTH_ARAC"/>
    <property type="match status" value="1"/>
</dbReference>
<protein>
    <submittedName>
        <fullName evidence="5">Helix-turn-helix transcriptional regulator</fullName>
    </submittedName>
</protein>
<dbReference type="InterPro" id="IPR050204">
    <property type="entry name" value="AraC_XylS_family_regulators"/>
</dbReference>
<reference evidence="5 6" key="2">
    <citation type="submission" date="2019-09" db="EMBL/GenBank/DDBJ databases">
        <authorList>
            <person name="Jin C."/>
        </authorList>
    </citation>
    <scope>NUCLEOTIDE SEQUENCE [LARGE SCALE GENOMIC DNA]</scope>
    <source>
        <strain evidence="5 6">AN110305</strain>
    </source>
</reference>
<feature type="domain" description="HTH araC/xylS-type" evidence="4">
    <location>
        <begin position="142"/>
        <end position="231"/>
    </location>
</feature>
<dbReference type="PANTHER" id="PTHR46796:SF15">
    <property type="entry name" value="BLL1074 PROTEIN"/>
    <property type="match status" value="1"/>
</dbReference>
<accession>A0A5B2XE40</accession>
<dbReference type="Pfam" id="PF20240">
    <property type="entry name" value="DUF6597"/>
    <property type="match status" value="1"/>
</dbReference>
<dbReference type="RefSeq" id="WP_149850723.1">
    <property type="nucleotide sequence ID" value="NZ_VUOB01000029.1"/>
</dbReference>
<gene>
    <name evidence="5" type="ORF">F0L68_17915</name>
</gene>
<evidence type="ECO:0000313" key="5">
    <source>
        <dbReference type="EMBL" id="KAA2261319.1"/>
    </source>
</evidence>
<dbReference type="PROSITE" id="PS01124">
    <property type="entry name" value="HTH_ARAC_FAMILY_2"/>
    <property type="match status" value="1"/>
</dbReference>
<name>A0A5B2XE40_9PSEU</name>
<evidence type="ECO:0000256" key="3">
    <source>
        <dbReference type="ARBA" id="ARBA00023163"/>
    </source>
</evidence>
<sequence>MNSYQERPAPGGLSVALDCLWTRTVDEPAASQQRVVPDGCTDLIWSRETGALFVAGPDTAHQLATVRPGTLVGVRFRPGYGPAAFGVPAHALRDLRVPLGELWTPDAVGRLADGLASATDQSTVDDLLLDTMLARLRNTAPDPAVGALVSAAAGPIGVADLADRIGLSERQLHRRSLAAFGYGPKVLHRVLRFHRAVALARSGTPFADVAASTGYADQAHLSREVRALAGVPLGVLVS</sequence>
<keyword evidence="3" id="KW-0804">Transcription</keyword>
<dbReference type="Pfam" id="PF12833">
    <property type="entry name" value="HTH_18"/>
    <property type="match status" value="1"/>
</dbReference>
<dbReference type="GO" id="GO:0043565">
    <property type="term" value="F:sequence-specific DNA binding"/>
    <property type="evidence" value="ECO:0007669"/>
    <property type="project" value="InterPro"/>
</dbReference>
<dbReference type="Gene3D" id="1.10.10.60">
    <property type="entry name" value="Homeodomain-like"/>
    <property type="match status" value="1"/>
</dbReference>
<keyword evidence="6" id="KW-1185">Reference proteome</keyword>
<dbReference type="InterPro" id="IPR018060">
    <property type="entry name" value="HTH_AraC"/>
</dbReference>
<evidence type="ECO:0000256" key="1">
    <source>
        <dbReference type="ARBA" id="ARBA00023015"/>
    </source>
</evidence>
<evidence type="ECO:0000313" key="6">
    <source>
        <dbReference type="Proteomes" id="UP000323454"/>
    </source>
</evidence>
<dbReference type="EMBL" id="VUOB01000029">
    <property type="protein sequence ID" value="KAA2261319.1"/>
    <property type="molecule type" value="Genomic_DNA"/>
</dbReference>
<dbReference type="InterPro" id="IPR046532">
    <property type="entry name" value="DUF6597"/>
</dbReference>
<proteinExistence type="predicted"/>
<dbReference type="OrthoDB" id="9815799at2"/>